<evidence type="ECO:0000313" key="8">
    <source>
        <dbReference type="Proteomes" id="UP000182589"/>
    </source>
</evidence>
<organism evidence="7 8">
    <name type="scientific">Alicyclobacillus hesperidum</name>
    <dbReference type="NCBI Taxonomy" id="89784"/>
    <lineage>
        <taxon>Bacteria</taxon>
        <taxon>Bacillati</taxon>
        <taxon>Bacillota</taxon>
        <taxon>Bacilli</taxon>
        <taxon>Bacillales</taxon>
        <taxon>Alicyclobacillaceae</taxon>
        <taxon>Alicyclobacillus</taxon>
    </lineage>
</organism>
<dbReference type="GO" id="GO:0003677">
    <property type="term" value="F:DNA binding"/>
    <property type="evidence" value="ECO:0007669"/>
    <property type="project" value="UniProtKB-KW"/>
</dbReference>
<keyword evidence="2" id="KW-0963">Cytoplasm</keyword>
<name>A0A1H2S0D7_9BACL</name>
<dbReference type="InterPro" id="IPR055166">
    <property type="entry name" value="Transc_reg_Sar_Rot_HTH"/>
</dbReference>
<dbReference type="InterPro" id="IPR000835">
    <property type="entry name" value="HTH_MarR-typ"/>
</dbReference>
<evidence type="ECO:0000256" key="5">
    <source>
        <dbReference type="ARBA" id="ARBA00023163"/>
    </source>
</evidence>
<evidence type="ECO:0000259" key="6">
    <source>
        <dbReference type="PROSITE" id="PS50995"/>
    </source>
</evidence>
<keyword evidence="3" id="KW-0805">Transcription regulation</keyword>
<evidence type="ECO:0000256" key="4">
    <source>
        <dbReference type="ARBA" id="ARBA00023125"/>
    </source>
</evidence>
<dbReference type="RefSeq" id="WP_074691980.1">
    <property type="nucleotide sequence ID" value="NZ_FNOJ01000003.1"/>
</dbReference>
<dbReference type="EMBL" id="FNOJ01000003">
    <property type="protein sequence ID" value="SDW25005.1"/>
    <property type="molecule type" value="Genomic_DNA"/>
</dbReference>
<dbReference type="InterPro" id="IPR039422">
    <property type="entry name" value="MarR/SlyA-like"/>
</dbReference>
<gene>
    <name evidence="7" type="ORF">SAMN04489725_103212</name>
</gene>
<dbReference type="STRING" id="89784.SAMN04489725_103212"/>
<dbReference type="GO" id="GO:0005737">
    <property type="term" value="C:cytoplasm"/>
    <property type="evidence" value="ECO:0007669"/>
    <property type="project" value="UniProtKB-SubCell"/>
</dbReference>
<dbReference type="PROSITE" id="PS50995">
    <property type="entry name" value="HTH_MARR_2"/>
    <property type="match status" value="1"/>
</dbReference>
<evidence type="ECO:0000256" key="3">
    <source>
        <dbReference type="ARBA" id="ARBA00023015"/>
    </source>
</evidence>
<comment type="subcellular location">
    <subcellularLocation>
        <location evidence="1">Cytoplasm</location>
    </subcellularLocation>
</comment>
<dbReference type="FunFam" id="1.10.10.10:FF:000163">
    <property type="entry name" value="MarR family transcriptional regulator"/>
    <property type="match status" value="1"/>
</dbReference>
<reference evidence="8" key="1">
    <citation type="submission" date="2016-10" db="EMBL/GenBank/DDBJ databases">
        <authorList>
            <person name="Varghese N."/>
        </authorList>
    </citation>
    <scope>NUCLEOTIDE SEQUENCE [LARGE SCALE GENOMIC DNA]</scope>
    <source>
        <strain evidence="8">DSM 12489</strain>
    </source>
</reference>
<dbReference type="AlphaFoldDB" id="A0A1H2S0D7"/>
<proteinExistence type="predicted"/>
<dbReference type="Pfam" id="PF22381">
    <property type="entry name" value="Staph_reg_Sar_Rot"/>
    <property type="match status" value="1"/>
</dbReference>
<dbReference type="SMART" id="SM00347">
    <property type="entry name" value="HTH_MARR"/>
    <property type="match status" value="1"/>
</dbReference>
<evidence type="ECO:0000313" key="7">
    <source>
        <dbReference type="EMBL" id="SDW25005.1"/>
    </source>
</evidence>
<dbReference type="PANTHER" id="PTHR33164:SF5">
    <property type="entry name" value="ORGANIC HYDROPEROXIDE RESISTANCE TRANSCRIPTIONAL REGULATOR"/>
    <property type="match status" value="1"/>
</dbReference>
<dbReference type="PANTHER" id="PTHR33164">
    <property type="entry name" value="TRANSCRIPTIONAL REGULATOR, MARR FAMILY"/>
    <property type="match status" value="1"/>
</dbReference>
<evidence type="ECO:0000256" key="2">
    <source>
        <dbReference type="ARBA" id="ARBA00022490"/>
    </source>
</evidence>
<evidence type="ECO:0000256" key="1">
    <source>
        <dbReference type="ARBA" id="ARBA00004496"/>
    </source>
</evidence>
<dbReference type="GO" id="GO:0006950">
    <property type="term" value="P:response to stress"/>
    <property type="evidence" value="ECO:0007669"/>
    <property type="project" value="TreeGrafter"/>
</dbReference>
<keyword evidence="5" id="KW-0804">Transcription</keyword>
<dbReference type="SUPFAM" id="SSF46785">
    <property type="entry name" value="Winged helix' DNA-binding domain"/>
    <property type="match status" value="1"/>
</dbReference>
<accession>A0A1H2S0D7</accession>
<sequence>MSDKPFVKLDDHLCFTIYACSRETMKLYRPLLEPHGLTFPQYLVLVALFELGECTVKSLGERLYLDSGTLTPLLKRMQESGLVHRRRAEDDERKVYVSLTESGKSLRQRVADVPECVLSRVHNLTISDVEGLLTDIRTLLGKIHAATQVDG</sequence>
<dbReference type="InterPro" id="IPR036388">
    <property type="entry name" value="WH-like_DNA-bd_sf"/>
</dbReference>
<dbReference type="PRINTS" id="PR00598">
    <property type="entry name" value="HTHMARR"/>
</dbReference>
<dbReference type="Gene3D" id="1.10.10.10">
    <property type="entry name" value="Winged helix-like DNA-binding domain superfamily/Winged helix DNA-binding domain"/>
    <property type="match status" value="1"/>
</dbReference>
<keyword evidence="8" id="KW-1185">Reference proteome</keyword>
<dbReference type="GO" id="GO:0003700">
    <property type="term" value="F:DNA-binding transcription factor activity"/>
    <property type="evidence" value="ECO:0007669"/>
    <property type="project" value="InterPro"/>
</dbReference>
<dbReference type="InterPro" id="IPR036390">
    <property type="entry name" value="WH_DNA-bd_sf"/>
</dbReference>
<keyword evidence="4 7" id="KW-0238">DNA-binding</keyword>
<dbReference type="Proteomes" id="UP000182589">
    <property type="component" value="Unassembled WGS sequence"/>
</dbReference>
<feature type="domain" description="HTH marR-type" evidence="6">
    <location>
        <begin position="10"/>
        <end position="145"/>
    </location>
</feature>
<protein>
    <submittedName>
        <fullName evidence="7">DNA-binding transcriptional regulator, MarR family</fullName>
    </submittedName>
</protein>